<evidence type="ECO:0000256" key="8">
    <source>
        <dbReference type="ARBA" id="ARBA00017684"/>
    </source>
</evidence>
<comment type="subcellular location">
    <subcellularLocation>
        <location evidence="4 18">Cytoplasm</location>
    </subcellularLocation>
</comment>
<evidence type="ECO:0000256" key="14">
    <source>
        <dbReference type="ARBA" id="ARBA00023027"/>
    </source>
</evidence>
<keyword evidence="12 18" id="KW-0547">Nucleotide-binding</keyword>
<reference evidence="21" key="2">
    <citation type="journal article" date="2021" name="PeerJ">
        <title>Extensive microbial diversity within the chicken gut microbiome revealed by metagenomics and culture.</title>
        <authorList>
            <person name="Gilroy R."/>
            <person name="Ravi A."/>
            <person name="Getino M."/>
            <person name="Pursley I."/>
            <person name="Horton D.L."/>
            <person name="Alikhan N.F."/>
            <person name="Baker D."/>
            <person name="Gharbi K."/>
            <person name="Hall N."/>
            <person name="Watson M."/>
            <person name="Adriaenssens E.M."/>
            <person name="Foster-Nyarko E."/>
            <person name="Jarju S."/>
            <person name="Secka A."/>
            <person name="Antonio M."/>
            <person name="Oren A."/>
            <person name="Chaudhuri R.R."/>
            <person name="La Ragione R."/>
            <person name="Hildebrand F."/>
            <person name="Pallen M.J."/>
        </authorList>
    </citation>
    <scope>NUCLEOTIDE SEQUENCE</scope>
    <source>
        <strain evidence="21">ChiGjej1B1-2707</strain>
    </source>
</reference>
<evidence type="ECO:0000256" key="17">
    <source>
        <dbReference type="ARBA" id="ARBA00023285"/>
    </source>
</evidence>
<gene>
    <name evidence="18 21" type="primary">aroB</name>
    <name evidence="21" type="ORF">IAA69_02205</name>
</gene>
<evidence type="ECO:0000256" key="3">
    <source>
        <dbReference type="ARBA" id="ARBA00001947"/>
    </source>
</evidence>
<dbReference type="GO" id="GO:0008652">
    <property type="term" value="P:amino acid biosynthetic process"/>
    <property type="evidence" value="ECO:0007669"/>
    <property type="project" value="UniProtKB-KW"/>
</dbReference>
<feature type="binding site" evidence="18">
    <location>
        <begin position="132"/>
        <end position="133"/>
    </location>
    <ligand>
        <name>NAD(+)</name>
        <dbReference type="ChEBI" id="CHEBI:57540"/>
    </ligand>
</feature>
<evidence type="ECO:0000256" key="7">
    <source>
        <dbReference type="ARBA" id="ARBA00013031"/>
    </source>
</evidence>
<evidence type="ECO:0000256" key="2">
    <source>
        <dbReference type="ARBA" id="ARBA00001911"/>
    </source>
</evidence>
<dbReference type="GO" id="GO:0000166">
    <property type="term" value="F:nucleotide binding"/>
    <property type="evidence" value="ECO:0007669"/>
    <property type="project" value="UniProtKB-KW"/>
</dbReference>
<evidence type="ECO:0000256" key="18">
    <source>
        <dbReference type="HAMAP-Rule" id="MF_00110"/>
    </source>
</evidence>
<evidence type="ECO:0000256" key="5">
    <source>
        <dbReference type="ARBA" id="ARBA00004661"/>
    </source>
</evidence>
<dbReference type="GO" id="GO:0046872">
    <property type="term" value="F:metal ion binding"/>
    <property type="evidence" value="ECO:0007669"/>
    <property type="project" value="UniProtKB-KW"/>
</dbReference>
<comment type="function">
    <text evidence="18">Catalyzes the conversion of 3-deoxy-D-arabino-heptulosonate 7-phosphate (DAHP) to dehydroquinate (DHQ).</text>
</comment>
<evidence type="ECO:0000256" key="10">
    <source>
        <dbReference type="ARBA" id="ARBA00022605"/>
    </source>
</evidence>
<feature type="binding site" evidence="18">
    <location>
        <position position="268"/>
    </location>
    <ligand>
        <name>Zn(2+)</name>
        <dbReference type="ChEBI" id="CHEBI:29105"/>
    </ligand>
</feature>
<accession>A0A9D1D418</accession>
<dbReference type="NCBIfam" id="TIGR01357">
    <property type="entry name" value="aroB"/>
    <property type="match status" value="1"/>
</dbReference>
<keyword evidence="10 18" id="KW-0028">Amino-acid biosynthesis</keyword>
<dbReference type="CDD" id="cd08195">
    <property type="entry name" value="DHQS"/>
    <property type="match status" value="1"/>
</dbReference>
<dbReference type="InterPro" id="IPR030960">
    <property type="entry name" value="DHQS/DOIS_N"/>
</dbReference>
<feature type="domain" description="3-dehydroquinate synthase C-terminal" evidence="20">
    <location>
        <begin position="184"/>
        <end position="328"/>
    </location>
</feature>
<dbReference type="Pfam" id="PF01761">
    <property type="entry name" value="DHQ_synthase"/>
    <property type="match status" value="1"/>
</dbReference>
<dbReference type="EC" id="4.2.3.4" evidence="7 18"/>
<dbReference type="InterPro" id="IPR016037">
    <property type="entry name" value="DHQ_synth_AroB"/>
</dbReference>
<sequence>MAIKVVVNIPGHAPYDVRIGNGQLEGLGTKLRAISSAPAAFVLTDSNVGPRYLEAVRRSLKNAGFRTTAVTIPAGEESKSVACAGELWHAMADAKLGRDALVVALGGGVVGDLAGFVASTYMRGVPFVQVPTTLLSMVDSSVGGKTGINLDAGKNLVGTFCQPLYVCASTDTLDTLDAREWACGCGEVAKSAAIEGDDFFFWLMEHAEAMAARDAAVVQEAIARCVTFKADVVARDEHESAGVRECLNYGHTYGHAVEKIAGYGVYSHGHAVAEGMRFAARLAVAYAGASEEFAQAQDELLDVLGLQPLDFAASPQEVLDCMKGDKKVRGGKLRYVLVRDAGDWSVETPDDGAVLEQLEAWMASKRA</sequence>
<evidence type="ECO:0000313" key="21">
    <source>
        <dbReference type="EMBL" id="HIR01067.1"/>
    </source>
</evidence>
<dbReference type="InterPro" id="IPR030963">
    <property type="entry name" value="DHQ_synth_fam"/>
</dbReference>
<dbReference type="PANTHER" id="PTHR43622:SF7">
    <property type="entry name" value="3-DEHYDROQUINATE SYNTHASE, CHLOROPLASTIC"/>
    <property type="match status" value="1"/>
</dbReference>
<evidence type="ECO:0000256" key="16">
    <source>
        <dbReference type="ARBA" id="ARBA00023239"/>
    </source>
</evidence>
<dbReference type="GO" id="GO:0003856">
    <property type="term" value="F:3-dehydroquinate synthase activity"/>
    <property type="evidence" value="ECO:0007669"/>
    <property type="project" value="UniProtKB-UniRule"/>
</dbReference>
<feature type="binding site" evidence="18">
    <location>
        <begin position="108"/>
        <end position="112"/>
    </location>
    <ligand>
        <name>NAD(+)</name>
        <dbReference type="ChEBI" id="CHEBI:57540"/>
    </ligand>
</feature>
<organism evidence="21 22">
    <name type="scientific">Candidatus Aveggerthella stercoripullorum</name>
    <dbReference type="NCBI Taxonomy" id="2840688"/>
    <lineage>
        <taxon>Bacteria</taxon>
        <taxon>Bacillati</taxon>
        <taxon>Actinomycetota</taxon>
        <taxon>Coriobacteriia</taxon>
        <taxon>Eggerthellales</taxon>
        <taxon>Eggerthellaceae</taxon>
        <taxon>Eggerthellaceae incertae sedis</taxon>
        <taxon>Candidatus Aveggerthella</taxon>
    </lineage>
</organism>
<feature type="binding site" evidence="18">
    <location>
        <begin position="172"/>
        <end position="175"/>
    </location>
    <ligand>
        <name>NAD(+)</name>
        <dbReference type="ChEBI" id="CHEBI:57540"/>
    </ligand>
</feature>
<dbReference type="PANTHER" id="PTHR43622">
    <property type="entry name" value="3-DEHYDROQUINATE SYNTHASE"/>
    <property type="match status" value="1"/>
</dbReference>
<feature type="binding site" evidence="18">
    <location>
        <position position="154"/>
    </location>
    <ligand>
        <name>NAD(+)</name>
        <dbReference type="ChEBI" id="CHEBI:57540"/>
    </ligand>
</feature>
<keyword evidence="11 18" id="KW-0479">Metal-binding</keyword>
<comment type="cofactor">
    <cofactor evidence="3">
        <name>Zn(2+)</name>
        <dbReference type="ChEBI" id="CHEBI:29105"/>
    </cofactor>
</comment>
<comment type="catalytic activity">
    <reaction evidence="1 18">
        <text>7-phospho-2-dehydro-3-deoxy-D-arabino-heptonate = 3-dehydroquinate + phosphate</text>
        <dbReference type="Rhea" id="RHEA:21968"/>
        <dbReference type="ChEBI" id="CHEBI:32364"/>
        <dbReference type="ChEBI" id="CHEBI:43474"/>
        <dbReference type="ChEBI" id="CHEBI:58394"/>
        <dbReference type="EC" id="4.2.3.4"/>
    </reaction>
</comment>
<comment type="similarity">
    <text evidence="6 18">Belongs to the sugar phosphate cyclases superfamily. Dehydroquinate synthase family.</text>
</comment>
<keyword evidence="9 18" id="KW-0963">Cytoplasm</keyword>
<keyword evidence="17 18" id="KW-0170">Cobalt</keyword>
<comment type="caution">
    <text evidence="21">The sequence shown here is derived from an EMBL/GenBank/DDBJ whole genome shotgun (WGS) entry which is preliminary data.</text>
</comment>
<dbReference type="GO" id="GO:0005737">
    <property type="term" value="C:cytoplasm"/>
    <property type="evidence" value="ECO:0007669"/>
    <property type="project" value="UniProtKB-SubCell"/>
</dbReference>
<dbReference type="Proteomes" id="UP000824261">
    <property type="component" value="Unassembled WGS sequence"/>
</dbReference>
<comment type="cofactor">
    <cofactor evidence="2 18">
        <name>NAD(+)</name>
        <dbReference type="ChEBI" id="CHEBI:57540"/>
    </cofactor>
</comment>
<dbReference type="Pfam" id="PF24621">
    <property type="entry name" value="DHQS_C"/>
    <property type="match status" value="1"/>
</dbReference>
<protein>
    <recommendedName>
        <fullName evidence="8 18">3-dehydroquinate synthase</fullName>
        <shortName evidence="18">DHQS</shortName>
        <ecNumber evidence="7 18">4.2.3.4</ecNumber>
    </recommendedName>
</protein>
<dbReference type="GO" id="GO:0009423">
    <property type="term" value="P:chorismate biosynthetic process"/>
    <property type="evidence" value="ECO:0007669"/>
    <property type="project" value="UniProtKB-UniRule"/>
</dbReference>
<evidence type="ECO:0000256" key="15">
    <source>
        <dbReference type="ARBA" id="ARBA00023141"/>
    </source>
</evidence>
<keyword evidence="16 18" id="KW-0456">Lyase</keyword>
<dbReference type="FunFam" id="3.40.50.1970:FF:000007">
    <property type="entry name" value="Pentafunctional AROM polypeptide"/>
    <property type="match status" value="1"/>
</dbReference>
<proteinExistence type="inferred from homology"/>
<dbReference type="Gene3D" id="3.40.50.1970">
    <property type="match status" value="1"/>
</dbReference>
<dbReference type="Gene3D" id="1.20.1090.10">
    <property type="entry name" value="Dehydroquinate synthase-like - alpha domain"/>
    <property type="match status" value="1"/>
</dbReference>
<evidence type="ECO:0000256" key="11">
    <source>
        <dbReference type="ARBA" id="ARBA00022723"/>
    </source>
</evidence>
<keyword evidence="14 18" id="KW-0520">NAD</keyword>
<dbReference type="HAMAP" id="MF_00110">
    <property type="entry name" value="DHQ_synthase"/>
    <property type="match status" value="1"/>
</dbReference>
<feature type="binding site" evidence="18">
    <location>
        <position position="145"/>
    </location>
    <ligand>
        <name>NAD(+)</name>
        <dbReference type="ChEBI" id="CHEBI:57540"/>
    </ligand>
</feature>
<dbReference type="SUPFAM" id="SSF56796">
    <property type="entry name" value="Dehydroquinate synthase-like"/>
    <property type="match status" value="1"/>
</dbReference>
<feature type="binding site" evidence="18">
    <location>
        <position position="251"/>
    </location>
    <ligand>
        <name>Zn(2+)</name>
        <dbReference type="ChEBI" id="CHEBI:29105"/>
    </ligand>
</feature>
<evidence type="ECO:0000256" key="6">
    <source>
        <dbReference type="ARBA" id="ARBA00005412"/>
    </source>
</evidence>
<comment type="cofactor">
    <cofactor evidence="18">
        <name>Co(2+)</name>
        <dbReference type="ChEBI" id="CHEBI:48828"/>
    </cofactor>
    <cofactor evidence="18">
        <name>Zn(2+)</name>
        <dbReference type="ChEBI" id="CHEBI:29105"/>
    </cofactor>
    <text evidence="18">Binds 1 divalent metal cation per subunit. Can use either Co(2+) or Zn(2+).</text>
</comment>
<comment type="pathway">
    <text evidence="5 18">Metabolic intermediate biosynthesis; chorismate biosynthesis; chorismate from D-erythrose 4-phosphate and phosphoenolpyruvate: step 2/7.</text>
</comment>
<evidence type="ECO:0000259" key="20">
    <source>
        <dbReference type="Pfam" id="PF24621"/>
    </source>
</evidence>
<keyword evidence="13 18" id="KW-0862">Zinc</keyword>
<evidence type="ECO:0000256" key="12">
    <source>
        <dbReference type="ARBA" id="ARBA00022741"/>
    </source>
</evidence>
<evidence type="ECO:0000313" key="22">
    <source>
        <dbReference type="Proteomes" id="UP000824261"/>
    </source>
</evidence>
<evidence type="ECO:0000259" key="19">
    <source>
        <dbReference type="Pfam" id="PF01761"/>
    </source>
</evidence>
<reference evidence="21" key="1">
    <citation type="submission" date="2020-10" db="EMBL/GenBank/DDBJ databases">
        <authorList>
            <person name="Gilroy R."/>
        </authorList>
    </citation>
    <scope>NUCLEOTIDE SEQUENCE</scope>
    <source>
        <strain evidence="21">ChiGjej1B1-2707</strain>
    </source>
</reference>
<dbReference type="InterPro" id="IPR056179">
    <property type="entry name" value="DHQS_C"/>
</dbReference>
<dbReference type="PIRSF" id="PIRSF001455">
    <property type="entry name" value="DHQ_synth"/>
    <property type="match status" value="1"/>
</dbReference>
<dbReference type="GO" id="GO:0009073">
    <property type="term" value="P:aromatic amino acid family biosynthetic process"/>
    <property type="evidence" value="ECO:0007669"/>
    <property type="project" value="UniProtKB-KW"/>
</dbReference>
<name>A0A9D1D418_9ACTN</name>
<dbReference type="AlphaFoldDB" id="A0A9D1D418"/>
<feature type="binding site" evidence="18">
    <location>
        <position position="187"/>
    </location>
    <ligand>
        <name>Zn(2+)</name>
        <dbReference type="ChEBI" id="CHEBI:29105"/>
    </ligand>
</feature>
<evidence type="ECO:0000256" key="9">
    <source>
        <dbReference type="ARBA" id="ARBA00022490"/>
    </source>
</evidence>
<feature type="domain" description="3-dehydroquinate synthase N-terminal" evidence="19">
    <location>
        <begin position="70"/>
        <end position="181"/>
    </location>
</feature>
<keyword evidence="15 18" id="KW-0057">Aromatic amino acid biosynthesis</keyword>
<evidence type="ECO:0000256" key="13">
    <source>
        <dbReference type="ARBA" id="ARBA00022833"/>
    </source>
</evidence>
<dbReference type="EMBL" id="DVGB01000028">
    <property type="protein sequence ID" value="HIR01067.1"/>
    <property type="molecule type" value="Genomic_DNA"/>
</dbReference>
<evidence type="ECO:0000256" key="4">
    <source>
        <dbReference type="ARBA" id="ARBA00004496"/>
    </source>
</evidence>
<dbReference type="InterPro" id="IPR050071">
    <property type="entry name" value="Dehydroquinate_synthase"/>
</dbReference>
<comment type="caution">
    <text evidence="18">Lacks conserved residue(s) required for the propagation of feature annotation.</text>
</comment>
<evidence type="ECO:0000256" key="1">
    <source>
        <dbReference type="ARBA" id="ARBA00001393"/>
    </source>
</evidence>